<dbReference type="CDD" id="cd19140">
    <property type="entry name" value="AKR_AKR3F3"/>
    <property type="match status" value="1"/>
</dbReference>
<keyword evidence="3" id="KW-0560">Oxidoreductase</keyword>
<evidence type="ECO:0000259" key="4">
    <source>
        <dbReference type="Pfam" id="PF00248"/>
    </source>
</evidence>
<sequence length="277" mass="30885">MDRVEVKGAVIPKIGFGTFQLDADVARARVREALEVGYRHIDTAQMYKNEEAVGAGLRDGGVPRDEIFLTTKVWPDRFADGDLQRSAEESLERLKLDYVDLLLLHWPNPEISLSETIGALNDVRKRGLAKHIGISNFNVALIREAVAASEAPLVTNQVEYHPWLSQDPVRQELARHGMSLTAYCPLGQGKLLEEPVIQRLAQAYGKEPGQVVLRWHYQQPDVIAIPRTSKAERVRSNLDIFDFELSEAEMSEISGLARSDGRIINPANLAPAWDNAA</sequence>
<dbReference type="EMBL" id="JBHSCW010000001">
    <property type="protein sequence ID" value="MFC4350448.1"/>
    <property type="molecule type" value="Genomic_DNA"/>
</dbReference>
<comment type="similarity">
    <text evidence="1">Belongs to the aldo/keto reductase family.</text>
</comment>
<dbReference type="InterPro" id="IPR036812">
    <property type="entry name" value="NAD(P)_OxRdtase_dom_sf"/>
</dbReference>
<dbReference type="Pfam" id="PF00248">
    <property type="entry name" value="Aldo_ket_red"/>
    <property type="match status" value="1"/>
</dbReference>
<proteinExistence type="inferred from homology"/>
<evidence type="ECO:0000256" key="3">
    <source>
        <dbReference type="ARBA" id="ARBA00023002"/>
    </source>
</evidence>
<evidence type="ECO:0000256" key="1">
    <source>
        <dbReference type="ARBA" id="ARBA00007905"/>
    </source>
</evidence>
<dbReference type="InterPro" id="IPR018170">
    <property type="entry name" value="Aldo/ket_reductase_CS"/>
</dbReference>
<dbReference type="SUPFAM" id="SSF51430">
    <property type="entry name" value="NAD(P)-linked oxidoreductase"/>
    <property type="match status" value="1"/>
</dbReference>
<feature type="domain" description="NADP-dependent oxidoreductase" evidence="4">
    <location>
        <begin position="13"/>
        <end position="256"/>
    </location>
</feature>
<keyword evidence="6" id="KW-1185">Reference proteome</keyword>
<name>A0ABV8UHY8_9PROT</name>
<organism evidence="5 6">
    <name type="scientific">Fodinicurvata halophila</name>
    <dbReference type="NCBI Taxonomy" id="1419723"/>
    <lineage>
        <taxon>Bacteria</taxon>
        <taxon>Pseudomonadati</taxon>
        <taxon>Pseudomonadota</taxon>
        <taxon>Alphaproteobacteria</taxon>
        <taxon>Rhodospirillales</taxon>
        <taxon>Rhodovibrionaceae</taxon>
        <taxon>Fodinicurvata</taxon>
    </lineage>
</organism>
<dbReference type="PROSITE" id="PS00062">
    <property type="entry name" value="ALDOKETO_REDUCTASE_2"/>
    <property type="match status" value="1"/>
</dbReference>
<dbReference type="InterPro" id="IPR020471">
    <property type="entry name" value="AKR"/>
</dbReference>
<accession>A0ABV8UHY8</accession>
<evidence type="ECO:0000313" key="5">
    <source>
        <dbReference type="EMBL" id="MFC4350448.1"/>
    </source>
</evidence>
<dbReference type="PRINTS" id="PR00069">
    <property type="entry name" value="ALDKETRDTASE"/>
</dbReference>
<evidence type="ECO:0000313" key="6">
    <source>
        <dbReference type="Proteomes" id="UP001595799"/>
    </source>
</evidence>
<dbReference type="PANTHER" id="PTHR43827">
    <property type="entry name" value="2,5-DIKETO-D-GLUCONIC ACID REDUCTASE"/>
    <property type="match status" value="1"/>
</dbReference>
<dbReference type="PIRSF" id="PIRSF000097">
    <property type="entry name" value="AKR"/>
    <property type="match status" value="1"/>
</dbReference>
<dbReference type="Gene3D" id="3.20.20.100">
    <property type="entry name" value="NADP-dependent oxidoreductase domain"/>
    <property type="match status" value="1"/>
</dbReference>
<keyword evidence="2" id="KW-0521">NADP</keyword>
<dbReference type="PANTHER" id="PTHR43827:SF3">
    <property type="entry name" value="NADP-DEPENDENT OXIDOREDUCTASE DOMAIN-CONTAINING PROTEIN"/>
    <property type="match status" value="1"/>
</dbReference>
<evidence type="ECO:0000256" key="2">
    <source>
        <dbReference type="ARBA" id="ARBA00022857"/>
    </source>
</evidence>
<reference evidence="6" key="1">
    <citation type="journal article" date="2019" name="Int. J. Syst. Evol. Microbiol.">
        <title>The Global Catalogue of Microorganisms (GCM) 10K type strain sequencing project: providing services to taxonomists for standard genome sequencing and annotation.</title>
        <authorList>
            <consortium name="The Broad Institute Genomics Platform"/>
            <consortium name="The Broad Institute Genome Sequencing Center for Infectious Disease"/>
            <person name="Wu L."/>
            <person name="Ma J."/>
        </authorList>
    </citation>
    <scope>NUCLEOTIDE SEQUENCE [LARGE SCALE GENOMIC DNA]</scope>
    <source>
        <strain evidence="6">CECT 8472</strain>
    </source>
</reference>
<dbReference type="InterPro" id="IPR023210">
    <property type="entry name" value="NADP_OxRdtase_dom"/>
</dbReference>
<gene>
    <name evidence="5" type="ORF">ACFOW6_02700</name>
</gene>
<dbReference type="RefSeq" id="WP_382420784.1">
    <property type="nucleotide sequence ID" value="NZ_JBHSCW010000001.1"/>
</dbReference>
<dbReference type="PROSITE" id="PS00798">
    <property type="entry name" value="ALDOKETO_REDUCTASE_1"/>
    <property type="match status" value="1"/>
</dbReference>
<protein>
    <submittedName>
        <fullName evidence="5">Aldo/keto reductase</fullName>
    </submittedName>
</protein>
<dbReference type="Proteomes" id="UP001595799">
    <property type="component" value="Unassembled WGS sequence"/>
</dbReference>
<comment type="caution">
    <text evidence="5">The sequence shown here is derived from an EMBL/GenBank/DDBJ whole genome shotgun (WGS) entry which is preliminary data.</text>
</comment>